<dbReference type="OrthoDB" id="10265394at2759"/>
<gene>
    <name evidence="3" type="ORF">GMRT_10025</name>
</gene>
<feature type="transmembrane region" description="Helical" evidence="2">
    <location>
        <begin position="72"/>
        <end position="91"/>
    </location>
</feature>
<feature type="compositionally biased region" description="Gly residues" evidence="1">
    <location>
        <begin position="37"/>
        <end position="55"/>
    </location>
</feature>
<organism evidence="3 4">
    <name type="scientific">Giardia muris</name>
    <dbReference type="NCBI Taxonomy" id="5742"/>
    <lineage>
        <taxon>Eukaryota</taxon>
        <taxon>Metamonada</taxon>
        <taxon>Diplomonadida</taxon>
        <taxon>Hexamitidae</taxon>
        <taxon>Giardiinae</taxon>
        <taxon>Giardia</taxon>
    </lineage>
</organism>
<proteinExistence type="predicted"/>
<keyword evidence="2" id="KW-0472">Membrane</keyword>
<feature type="transmembrane region" description="Helical" evidence="2">
    <location>
        <begin position="168"/>
        <end position="193"/>
    </location>
</feature>
<keyword evidence="4" id="KW-1185">Reference proteome</keyword>
<feature type="compositionally biased region" description="Low complexity" evidence="1">
    <location>
        <begin position="1"/>
        <end position="18"/>
    </location>
</feature>
<keyword evidence="2" id="KW-0812">Transmembrane</keyword>
<dbReference type="Proteomes" id="UP000315496">
    <property type="component" value="Chromosome 2"/>
</dbReference>
<comment type="caution">
    <text evidence="3">The sequence shown here is derived from an EMBL/GenBank/DDBJ whole genome shotgun (WGS) entry which is preliminary data.</text>
</comment>
<feature type="region of interest" description="Disordered" evidence="1">
    <location>
        <begin position="1"/>
        <end position="55"/>
    </location>
</feature>
<dbReference type="VEuPathDB" id="GiardiaDB:GMRT_10025"/>
<evidence type="ECO:0000256" key="2">
    <source>
        <dbReference type="SAM" id="Phobius"/>
    </source>
</evidence>
<feature type="transmembrane region" description="Helical" evidence="2">
    <location>
        <begin position="138"/>
        <end position="156"/>
    </location>
</feature>
<dbReference type="EMBL" id="VDLU01000002">
    <property type="protein sequence ID" value="TNJ28057.1"/>
    <property type="molecule type" value="Genomic_DNA"/>
</dbReference>
<keyword evidence="2" id="KW-1133">Transmembrane helix</keyword>
<name>A0A4Z1T4Q6_GIAMU</name>
<evidence type="ECO:0000313" key="4">
    <source>
        <dbReference type="Proteomes" id="UP000315496"/>
    </source>
</evidence>
<evidence type="ECO:0000256" key="1">
    <source>
        <dbReference type="SAM" id="MobiDB-lite"/>
    </source>
</evidence>
<protein>
    <submittedName>
        <fullName evidence="3">Uncharacterized protein</fullName>
    </submittedName>
</protein>
<reference evidence="3 4" key="1">
    <citation type="submission" date="2019-05" db="EMBL/GenBank/DDBJ databases">
        <title>The compact genome of Giardia muris reveals important steps in the evolution of intestinal protozoan parasites.</title>
        <authorList>
            <person name="Xu F."/>
            <person name="Jimenez-Gonzalez A."/>
            <person name="Einarsson E."/>
            <person name="Astvaldsson A."/>
            <person name="Peirasmaki D."/>
            <person name="Eckmann L."/>
            <person name="Andersson J.O."/>
            <person name="Svard S.G."/>
            <person name="Jerlstrom-Hultqvist J."/>
        </authorList>
    </citation>
    <scope>NUCLEOTIDE SEQUENCE [LARGE SCALE GENOMIC DNA]</scope>
    <source>
        <strain evidence="3 4">Roberts-Thomson</strain>
    </source>
</reference>
<sequence length="194" mass="19899">MTTVTTTRTTVTTTRTSSPGGGHPGPHGHPHERRTHGGGQSGGGRGAKGSRSGSGGGGGGCGGGCLSGVVQWLALAGAIVIIVAWILRFLVPGGSSIESPNTWFEFFFVLFICLMVILGGFGIGALDSFLEEYLQWTISPLGKGLLILLFCCKVWVHAFSFEDGPRTLSTIASILCIAAATLGVLVLLVGLGVA</sequence>
<accession>A0A4Z1T4Q6</accession>
<dbReference type="AlphaFoldDB" id="A0A4Z1T4Q6"/>
<feature type="transmembrane region" description="Helical" evidence="2">
    <location>
        <begin position="103"/>
        <end position="126"/>
    </location>
</feature>
<evidence type="ECO:0000313" key="3">
    <source>
        <dbReference type="EMBL" id="TNJ28057.1"/>
    </source>
</evidence>
<feature type="compositionally biased region" description="Basic residues" evidence="1">
    <location>
        <begin position="26"/>
        <end position="36"/>
    </location>
</feature>